<dbReference type="AlphaFoldDB" id="A0A4U6RU63"/>
<dbReference type="InterPro" id="IPR036188">
    <property type="entry name" value="FAD/NAD-bd_sf"/>
</dbReference>
<dbReference type="Proteomes" id="UP000305095">
    <property type="component" value="Unassembled WGS sequence"/>
</dbReference>
<evidence type="ECO:0000256" key="2">
    <source>
        <dbReference type="ARBA" id="ARBA00022630"/>
    </source>
</evidence>
<dbReference type="EMBL" id="SZZP01000021">
    <property type="protein sequence ID" value="TKV77728.1"/>
    <property type="molecule type" value="Genomic_DNA"/>
</dbReference>
<dbReference type="Pfam" id="PF07992">
    <property type="entry name" value="Pyr_redox_2"/>
    <property type="match status" value="1"/>
</dbReference>
<dbReference type="PRINTS" id="PR00469">
    <property type="entry name" value="PNDRDTASEII"/>
</dbReference>
<comment type="caution">
    <text evidence="5">The sequence shown here is derived from an EMBL/GenBank/DDBJ whole genome shotgun (WGS) entry which is preliminary data.</text>
</comment>
<keyword evidence="3" id="KW-0560">Oxidoreductase</keyword>
<reference evidence="5 6" key="1">
    <citation type="submission" date="2019-05" db="EMBL/GenBank/DDBJ databases">
        <title>Draft Genome of Bradyrhizobium elkanii strain SEMIA 938, Used in Commercial Inoculants for Lupinus spp. in Brazil.</title>
        <authorList>
            <person name="Hungria M."/>
            <person name="Delamuta J.R.M."/>
            <person name="Ribeiro R.A."/>
            <person name="Nogueira M.A."/>
        </authorList>
    </citation>
    <scope>NUCLEOTIDE SEQUENCE [LARGE SCALE GENOMIC DNA]</scope>
    <source>
        <strain evidence="5 6">Semia 938</strain>
    </source>
</reference>
<evidence type="ECO:0000256" key="1">
    <source>
        <dbReference type="ARBA" id="ARBA00018719"/>
    </source>
</evidence>
<dbReference type="Gene3D" id="3.50.50.60">
    <property type="entry name" value="FAD/NAD(P)-binding domain"/>
    <property type="match status" value="2"/>
</dbReference>
<dbReference type="GO" id="GO:0016491">
    <property type="term" value="F:oxidoreductase activity"/>
    <property type="evidence" value="ECO:0007669"/>
    <property type="project" value="UniProtKB-KW"/>
</dbReference>
<sequence length="367" mass="38903">MHLLGPPDVAFALLRPAQSPLSLRSSSAKADVQCVICVGIPEHPSQERLVTVPCCRKYPGLTEMAPMDVDVLVVGGGPAGLSAALILGRCRRNVLLCDDQQQRNRASQEIHGLLGSNGRSPEQFLRDAREELAGNGTVLIRRSRVTKVDPSGGGFAFVCADGTGGIAAKVLLATGLVDELPQLVGVEAFYGISVHHCLYCDGYEYAGKRLAAYGKGDKGADLAVMMKHWVKDVVCCSDGTEVSGEAINRLRQHGIGLRRERIRSLEGAKGALARINFESGSHLACSGMFFSTGCRQASHLSEHLGCKRDVKGGVITDPVTEETSVPGVYVAGDVSRDVLLVAVALGEGAKAAVAINKAFLRREGLCE</sequence>
<dbReference type="PRINTS" id="PR00368">
    <property type="entry name" value="FADPNR"/>
</dbReference>
<accession>A0A4U6RU63</accession>
<dbReference type="InterPro" id="IPR023753">
    <property type="entry name" value="FAD/NAD-binding_dom"/>
</dbReference>
<dbReference type="InterPro" id="IPR050097">
    <property type="entry name" value="Ferredoxin-NADP_redctase_2"/>
</dbReference>
<proteinExistence type="predicted"/>
<evidence type="ECO:0000313" key="5">
    <source>
        <dbReference type="EMBL" id="TKV77728.1"/>
    </source>
</evidence>
<name>A0A4U6RU63_BRAEL</name>
<feature type="domain" description="FAD/NAD(P)-binding" evidence="4">
    <location>
        <begin position="70"/>
        <end position="348"/>
    </location>
</feature>
<evidence type="ECO:0000259" key="4">
    <source>
        <dbReference type="Pfam" id="PF07992"/>
    </source>
</evidence>
<gene>
    <name evidence="5" type="ORF">FDV58_29415</name>
</gene>
<keyword evidence="2" id="KW-0285">Flavoprotein</keyword>
<evidence type="ECO:0000313" key="6">
    <source>
        <dbReference type="Proteomes" id="UP000305095"/>
    </source>
</evidence>
<dbReference type="SUPFAM" id="SSF51905">
    <property type="entry name" value="FAD/NAD(P)-binding domain"/>
    <property type="match status" value="1"/>
</dbReference>
<protein>
    <recommendedName>
        <fullName evidence="1">Thioredoxin reductase</fullName>
    </recommendedName>
</protein>
<evidence type="ECO:0000256" key="3">
    <source>
        <dbReference type="ARBA" id="ARBA00023002"/>
    </source>
</evidence>
<dbReference type="PANTHER" id="PTHR48105">
    <property type="entry name" value="THIOREDOXIN REDUCTASE 1-RELATED-RELATED"/>
    <property type="match status" value="1"/>
</dbReference>
<organism evidence="5 6">
    <name type="scientific">Bradyrhizobium elkanii</name>
    <dbReference type="NCBI Taxonomy" id="29448"/>
    <lineage>
        <taxon>Bacteria</taxon>
        <taxon>Pseudomonadati</taxon>
        <taxon>Pseudomonadota</taxon>
        <taxon>Alphaproteobacteria</taxon>
        <taxon>Hyphomicrobiales</taxon>
        <taxon>Nitrobacteraceae</taxon>
        <taxon>Bradyrhizobium</taxon>
    </lineage>
</organism>